<protein>
    <submittedName>
        <fullName evidence="5">Uncharacterized protein</fullName>
    </submittedName>
</protein>
<dbReference type="HAMAP" id="MF_00235">
    <property type="entry name" value="Adenylate_kinase_Adk"/>
    <property type="match status" value="1"/>
</dbReference>
<dbReference type="PaxDb" id="2850-Phatr6457"/>
<dbReference type="HOGENOM" id="CLU_574248_0_0_1"/>
<dbReference type="Gene3D" id="3.40.50.300">
    <property type="entry name" value="P-loop containing nucleotide triphosphate hydrolases"/>
    <property type="match status" value="1"/>
</dbReference>
<dbReference type="GO" id="GO:0006139">
    <property type="term" value="P:nucleobase-containing compound metabolic process"/>
    <property type="evidence" value="ECO:0007669"/>
    <property type="project" value="InterPro"/>
</dbReference>
<evidence type="ECO:0000256" key="4">
    <source>
        <dbReference type="RuleBase" id="RU003330"/>
    </source>
</evidence>
<feature type="non-terminal residue" evidence="5">
    <location>
        <position position="196"/>
    </location>
</feature>
<dbReference type="Proteomes" id="UP000000759">
    <property type="component" value="Chromosome 30"/>
</dbReference>
<dbReference type="InterPro" id="IPR000850">
    <property type="entry name" value="Adenylat/UMP-CMP_kin"/>
</dbReference>
<dbReference type="InParanoid" id="B7GE76"/>
<dbReference type="OrthoDB" id="442176at2759"/>
<evidence type="ECO:0000313" key="6">
    <source>
        <dbReference type="Proteomes" id="UP000000759"/>
    </source>
</evidence>
<dbReference type="GeneID" id="7199270"/>
<dbReference type="CDD" id="cd01428">
    <property type="entry name" value="ADK"/>
    <property type="match status" value="1"/>
</dbReference>
<evidence type="ECO:0000256" key="2">
    <source>
        <dbReference type="ARBA" id="ARBA00022741"/>
    </source>
</evidence>
<dbReference type="GO" id="GO:0005524">
    <property type="term" value="F:ATP binding"/>
    <property type="evidence" value="ECO:0007669"/>
    <property type="project" value="InterPro"/>
</dbReference>
<organism evidence="5 6">
    <name type="scientific">Phaeodactylum tricornutum (strain CCAP 1055/1)</name>
    <dbReference type="NCBI Taxonomy" id="556484"/>
    <lineage>
        <taxon>Eukaryota</taxon>
        <taxon>Sar</taxon>
        <taxon>Stramenopiles</taxon>
        <taxon>Ochrophyta</taxon>
        <taxon>Bacillariophyta</taxon>
        <taxon>Bacillariophyceae</taxon>
        <taxon>Bacillariophycidae</taxon>
        <taxon>Naviculales</taxon>
        <taxon>Phaeodactylaceae</taxon>
        <taxon>Phaeodactylum</taxon>
    </lineage>
</organism>
<dbReference type="STRING" id="556484.B7GE76"/>
<evidence type="ECO:0000313" key="5">
    <source>
        <dbReference type="EMBL" id="EEC43058.1"/>
    </source>
</evidence>
<gene>
    <name evidence="5" type="ORF">PHATRDRAFT_6457</name>
</gene>
<comment type="similarity">
    <text evidence="4">Belongs to the adenylate kinase family.</text>
</comment>
<dbReference type="KEGG" id="pti:PHATRDRAFT_6457"/>
<dbReference type="EMBL" id="CM000632">
    <property type="protein sequence ID" value="EEC43058.1"/>
    <property type="molecule type" value="Genomic_DNA"/>
</dbReference>
<keyword evidence="1 4" id="KW-0808">Transferase</keyword>
<dbReference type="InterPro" id="IPR033690">
    <property type="entry name" value="Adenylat_kinase_CS"/>
</dbReference>
<sequence>VLFVLGGPGAGKGTQSELLQEHYPILHLSAGELLRQEVKKVDSPHAALIESCLVAGQIVPVEISLQLLQNAMRQAKGSQLLFLVDGFPRNEDNLSGWCRLMKNVAMLWSVLVYQCPLDVLEARILERAKISGRSDDNLESVQKRFRTFEKDTVPVIDNLRQVSSQNKMPQWSVEDIRGDQDLEAVWQESQKILNEL</sequence>
<reference evidence="6" key="2">
    <citation type="submission" date="2008-08" db="EMBL/GenBank/DDBJ databases">
        <authorList>
            <consortium name="Diatom Consortium"/>
            <person name="Grigoriev I."/>
            <person name="Grimwood J."/>
            <person name="Kuo A."/>
            <person name="Otillar R.P."/>
            <person name="Salamov A."/>
            <person name="Detter J.C."/>
            <person name="Lindquist E."/>
            <person name="Shapiro H."/>
            <person name="Lucas S."/>
            <person name="Glavina del Rio T."/>
            <person name="Pitluck S."/>
            <person name="Rokhsar D."/>
            <person name="Bowler C."/>
        </authorList>
    </citation>
    <scope>GENOME REANNOTATION</scope>
    <source>
        <strain evidence="6">CCAP 1055/1</strain>
    </source>
</reference>
<reference evidence="5 6" key="1">
    <citation type="journal article" date="2008" name="Nature">
        <title>The Phaeodactylum genome reveals the evolutionary history of diatom genomes.</title>
        <authorList>
            <person name="Bowler C."/>
            <person name="Allen A.E."/>
            <person name="Badger J.H."/>
            <person name="Grimwood J."/>
            <person name="Jabbari K."/>
            <person name="Kuo A."/>
            <person name="Maheswari U."/>
            <person name="Martens C."/>
            <person name="Maumus F."/>
            <person name="Otillar R.P."/>
            <person name="Rayko E."/>
            <person name="Salamov A."/>
            <person name="Vandepoele K."/>
            <person name="Beszteri B."/>
            <person name="Gruber A."/>
            <person name="Heijde M."/>
            <person name="Katinka M."/>
            <person name="Mock T."/>
            <person name="Valentin K."/>
            <person name="Verret F."/>
            <person name="Berges J.A."/>
            <person name="Brownlee C."/>
            <person name="Cadoret J.P."/>
            <person name="Chiovitti A."/>
            <person name="Choi C.J."/>
            <person name="Coesel S."/>
            <person name="De Martino A."/>
            <person name="Detter J.C."/>
            <person name="Durkin C."/>
            <person name="Falciatore A."/>
            <person name="Fournet J."/>
            <person name="Haruta M."/>
            <person name="Huysman M.J."/>
            <person name="Jenkins B.D."/>
            <person name="Jiroutova K."/>
            <person name="Jorgensen R.E."/>
            <person name="Joubert Y."/>
            <person name="Kaplan A."/>
            <person name="Kroger N."/>
            <person name="Kroth P.G."/>
            <person name="La Roche J."/>
            <person name="Lindquist E."/>
            <person name="Lommer M."/>
            <person name="Martin-Jezequel V."/>
            <person name="Lopez P.J."/>
            <person name="Lucas S."/>
            <person name="Mangogna M."/>
            <person name="McGinnis K."/>
            <person name="Medlin L.K."/>
            <person name="Montsant A."/>
            <person name="Oudot-Le Secq M.P."/>
            <person name="Napoli C."/>
            <person name="Obornik M."/>
            <person name="Parker M.S."/>
            <person name="Petit J.L."/>
            <person name="Porcel B.M."/>
            <person name="Poulsen N."/>
            <person name="Robison M."/>
            <person name="Rychlewski L."/>
            <person name="Rynearson T.A."/>
            <person name="Schmutz J."/>
            <person name="Shapiro H."/>
            <person name="Siaut M."/>
            <person name="Stanley M."/>
            <person name="Sussman M.R."/>
            <person name="Taylor A.R."/>
            <person name="Vardi A."/>
            <person name="von Dassow P."/>
            <person name="Vyverman W."/>
            <person name="Willis A."/>
            <person name="Wyrwicz L.S."/>
            <person name="Rokhsar D.S."/>
            <person name="Weissenbach J."/>
            <person name="Armbrust E.V."/>
            <person name="Green B.R."/>
            <person name="Van de Peer Y."/>
            <person name="Grigoriev I.V."/>
        </authorList>
    </citation>
    <scope>NUCLEOTIDE SEQUENCE [LARGE SCALE GENOMIC DNA]</scope>
    <source>
        <strain evidence="5 6">CCAP 1055/1</strain>
    </source>
</reference>
<dbReference type="Pfam" id="PF00406">
    <property type="entry name" value="ADK"/>
    <property type="match status" value="1"/>
</dbReference>
<keyword evidence="6" id="KW-1185">Reference proteome</keyword>
<dbReference type="PANTHER" id="PTHR23359">
    <property type="entry name" value="NUCLEOTIDE KINASE"/>
    <property type="match status" value="1"/>
</dbReference>
<evidence type="ECO:0000256" key="3">
    <source>
        <dbReference type="ARBA" id="ARBA00022777"/>
    </source>
</evidence>
<keyword evidence="2" id="KW-0547">Nucleotide-binding</keyword>
<dbReference type="RefSeq" id="XP_002185389.1">
    <property type="nucleotide sequence ID" value="XM_002185353.1"/>
</dbReference>
<dbReference type="GO" id="GO:0019205">
    <property type="term" value="F:nucleobase-containing compound kinase activity"/>
    <property type="evidence" value="ECO:0007669"/>
    <property type="project" value="InterPro"/>
</dbReference>
<accession>B7GE76</accession>
<dbReference type="FunCoup" id="B7GE76">
    <property type="interactions" value="305"/>
</dbReference>
<evidence type="ECO:0000256" key="1">
    <source>
        <dbReference type="ARBA" id="ARBA00022679"/>
    </source>
</evidence>
<name>B7GE76_PHATC</name>
<feature type="non-terminal residue" evidence="5">
    <location>
        <position position="1"/>
    </location>
</feature>
<proteinExistence type="inferred from homology"/>
<dbReference type="AlphaFoldDB" id="B7GE76"/>
<dbReference type="eggNOG" id="KOG3079">
    <property type="taxonomic scope" value="Eukaryota"/>
</dbReference>
<dbReference type="PRINTS" id="PR00094">
    <property type="entry name" value="ADENYLTKNASE"/>
</dbReference>
<keyword evidence="3 4" id="KW-0418">Kinase</keyword>
<dbReference type="InterPro" id="IPR027417">
    <property type="entry name" value="P-loop_NTPase"/>
</dbReference>
<dbReference type="SUPFAM" id="SSF52540">
    <property type="entry name" value="P-loop containing nucleoside triphosphate hydrolases"/>
    <property type="match status" value="1"/>
</dbReference>
<dbReference type="PROSITE" id="PS00113">
    <property type="entry name" value="ADENYLATE_KINASE"/>
    <property type="match status" value="1"/>
</dbReference>